<evidence type="ECO:0000256" key="5">
    <source>
        <dbReference type="ARBA" id="ARBA00023136"/>
    </source>
</evidence>
<feature type="domain" description="Major facilitator superfamily (MFS) profile" evidence="7">
    <location>
        <begin position="37"/>
        <end position="481"/>
    </location>
</feature>
<feature type="transmembrane region" description="Helical" evidence="6">
    <location>
        <begin position="165"/>
        <end position="184"/>
    </location>
</feature>
<reference evidence="8 9" key="1">
    <citation type="submission" date="2013-03" db="EMBL/GenBank/DDBJ databases">
        <title>The Genome Sequence of Capronia epimyces CBS 606.96.</title>
        <authorList>
            <consortium name="The Broad Institute Genomics Platform"/>
            <person name="Cuomo C."/>
            <person name="de Hoog S."/>
            <person name="Gorbushina A."/>
            <person name="Walker B."/>
            <person name="Young S.K."/>
            <person name="Zeng Q."/>
            <person name="Gargeya S."/>
            <person name="Fitzgerald M."/>
            <person name="Haas B."/>
            <person name="Abouelleil A."/>
            <person name="Allen A.W."/>
            <person name="Alvarado L."/>
            <person name="Arachchi H.M."/>
            <person name="Berlin A.M."/>
            <person name="Chapman S.B."/>
            <person name="Gainer-Dewar J."/>
            <person name="Goldberg J."/>
            <person name="Griggs A."/>
            <person name="Gujja S."/>
            <person name="Hansen M."/>
            <person name="Howarth C."/>
            <person name="Imamovic A."/>
            <person name="Ireland A."/>
            <person name="Larimer J."/>
            <person name="McCowan C."/>
            <person name="Murphy C."/>
            <person name="Pearson M."/>
            <person name="Poon T.W."/>
            <person name="Priest M."/>
            <person name="Roberts A."/>
            <person name="Saif S."/>
            <person name="Shea T."/>
            <person name="Sisk P."/>
            <person name="Sykes S."/>
            <person name="Wortman J."/>
            <person name="Nusbaum C."/>
            <person name="Birren B."/>
        </authorList>
    </citation>
    <scope>NUCLEOTIDE SEQUENCE [LARGE SCALE GENOMIC DNA]</scope>
    <source>
        <strain evidence="8 9">CBS 606.96</strain>
    </source>
</reference>
<keyword evidence="3 6" id="KW-0812">Transmembrane</keyword>
<keyword evidence="9" id="KW-1185">Reference proteome</keyword>
<keyword evidence="4 6" id="KW-1133">Transmembrane helix</keyword>
<organism evidence="8 9">
    <name type="scientific">Capronia epimyces CBS 606.96</name>
    <dbReference type="NCBI Taxonomy" id="1182542"/>
    <lineage>
        <taxon>Eukaryota</taxon>
        <taxon>Fungi</taxon>
        <taxon>Dikarya</taxon>
        <taxon>Ascomycota</taxon>
        <taxon>Pezizomycotina</taxon>
        <taxon>Eurotiomycetes</taxon>
        <taxon>Chaetothyriomycetidae</taxon>
        <taxon>Chaetothyriales</taxon>
        <taxon>Herpotrichiellaceae</taxon>
        <taxon>Capronia</taxon>
    </lineage>
</organism>
<dbReference type="eggNOG" id="KOG0255">
    <property type="taxonomic scope" value="Eukaryota"/>
</dbReference>
<feature type="transmembrane region" description="Helical" evidence="6">
    <location>
        <begin position="306"/>
        <end position="328"/>
    </location>
</feature>
<dbReference type="CDD" id="cd17323">
    <property type="entry name" value="MFS_Tpo1_MDR_like"/>
    <property type="match status" value="1"/>
</dbReference>
<dbReference type="EMBL" id="AMGY01000003">
    <property type="protein sequence ID" value="EXJ87437.1"/>
    <property type="molecule type" value="Genomic_DNA"/>
</dbReference>
<dbReference type="OrthoDB" id="3936150at2759"/>
<evidence type="ECO:0000259" key="7">
    <source>
        <dbReference type="PROSITE" id="PS50850"/>
    </source>
</evidence>
<dbReference type="FunFam" id="1.20.1250.20:FF:000082">
    <property type="entry name" value="MFS multidrug transporter, putative"/>
    <property type="match status" value="1"/>
</dbReference>
<dbReference type="Proteomes" id="UP000019478">
    <property type="component" value="Unassembled WGS sequence"/>
</dbReference>
<dbReference type="HOGENOM" id="CLU_008455_11_3_1"/>
<protein>
    <recommendedName>
        <fullName evidence="7">Major facilitator superfamily (MFS) profile domain-containing protein</fullName>
    </recommendedName>
</protein>
<dbReference type="PANTHER" id="PTHR23502:SF38">
    <property type="entry name" value="POLYAMINE TRANSPORTER 4"/>
    <property type="match status" value="1"/>
</dbReference>
<dbReference type="PANTHER" id="PTHR23502">
    <property type="entry name" value="MAJOR FACILITATOR SUPERFAMILY"/>
    <property type="match status" value="1"/>
</dbReference>
<dbReference type="GO" id="GO:0015606">
    <property type="term" value="F:spermidine transmembrane transporter activity"/>
    <property type="evidence" value="ECO:0007669"/>
    <property type="project" value="TreeGrafter"/>
</dbReference>
<dbReference type="InterPro" id="IPR036259">
    <property type="entry name" value="MFS_trans_sf"/>
</dbReference>
<feature type="transmembrane region" description="Helical" evidence="6">
    <location>
        <begin position="191"/>
        <end position="209"/>
    </location>
</feature>
<dbReference type="PROSITE" id="PS50850">
    <property type="entry name" value="MFS"/>
    <property type="match status" value="1"/>
</dbReference>
<dbReference type="GO" id="GO:0000297">
    <property type="term" value="F:spermine transmembrane transporter activity"/>
    <property type="evidence" value="ECO:0007669"/>
    <property type="project" value="TreeGrafter"/>
</dbReference>
<evidence type="ECO:0000256" key="6">
    <source>
        <dbReference type="SAM" id="Phobius"/>
    </source>
</evidence>
<evidence type="ECO:0000256" key="3">
    <source>
        <dbReference type="ARBA" id="ARBA00022692"/>
    </source>
</evidence>
<feature type="transmembrane region" description="Helical" evidence="6">
    <location>
        <begin position="35"/>
        <end position="56"/>
    </location>
</feature>
<evidence type="ECO:0000256" key="1">
    <source>
        <dbReference type="ARBA" id="ARBA00004651"/>
    </source>
</evidence>
<proteinExistence type="inferred from homology"/>
<dbReference type="Pfam" id="PF07690">
    <property type="entry name" value="MFS_1"/>
    <property type="match status" value="1"/>
</dbReference>
<feature type="transmembrane region" description="Helical" evidence="6">
    <location>
        <begin position="348"/>
        <end position="368"/>
    </location>
</feature>
<dbReference type="Gene3D" id="1.20.1250.20">
    <property type="entry name" value="MFS general substrate transporter like domains"/>
    <property type="match status" value="1"/>
</dbReference>
<comment type="similarity">
    <text evidence="2">Belongs to the major facilitator superfamily.</text>
</comment>
<comment type="subcellular location">
    <subcellularLocation>
        <location evidence="1">Cell membrane</location>
        <topology evidence="1">Multi-pass membrane protein</topology>
    </subcellularLocation>
</comment>
<dbReference type="AlphaFoldDB" id="W9Y3R1"/>
<keyword evidence="5 6" id="KW-0472">Membrane</keyword>
<dbReference type="RefSeq" id="XP_007732716.1">
    <property type="nucleotide sequence ID" value="XM_007734526.1"/>
</dbReference>
<dbReference type="GeneID" id="19168516"/>
<evidence type="ECO:0000256" key="2">
    <source>
        <dbReference type="ARBA" id="ARBA00008335"/>
    </source>
</evidence>
<feature type="transmembrane region" description="Helical" evidence="6">
    <location>
        <begin position="102"/>
        <end position="120"/>
    </location>
</feature>
<evidence type="ECO:0000256" key="4">
    <source>
        <dbReference type="ARBA" id="ARBA00022989"/>
    </source>
</evidence>
<evidence type="ECO:0000313" key="9">
    <source>
        <dbReference type="Proteomes" id="UP000019478"/>
    </source>
</evidence>
<name>W9Y3R1_9EURO</name>
<feature type="transmembrane region" description="Helical" evidence="6">
    <location>
        <begin position="68"/>
        <end position="90"/>
    </location>
</feature>
<dbReference type="GO" id="GO:0005886">
    <property type="term" value="C:plasma membrane"/>
    <property type="evidence" value="ECO:0007669"/>
    <property type="project" value="UniProtKB-SubCell"/>
</dbReference>
<dbReference type="SUPFAM" id="SSF103473">
    <property type="entry name" value="MFS general substrate transporter"/>
    <property type="match status" value="1"/>
</dbReference>
<dbReference type="STRING" id="1182542.W9Y3R1"/>
<gene>
    <name evidence="8" type="ORF">A1O3_04397</name>
</gene>
<comment type="caution">
    <text evidence="8">The sequence shown here is derived from an EMBL/GenBank/DDBJ whole genome shotgun (WGS) entry which is preliminary data.</text>
</comment>
<evidence type="ECO:0000313" key="8">
    <source>
        <dbReference type="EMBL" id="EXJ87437.1"/>
    </source>
</evidence>
<feature type="transmembrane region" description="Helical" evidence="6">
    <location>
        <begin position="444"/>
        <end position="463"/>
    </location>
</feature>
<feature type="transmembrane region" description="Helical" evidence="6">
    <location>
        <begin position="268"/>
        <end position="294"/>
    </location>
</feature>
<dbReference type="InterPro" id="IPR020846">
    <property type="entry name" value="MFS_dom"/>
</dbReference>
<accession>W9Y3R1</accession>
<feature type="transmembrane region" description="Helical" evidence="6">
    <location>
        <begin position="132"/>
        <end position="153"/>
    </location>
</feature>
<sequence length="481" mass="51958">MASNTISLYNNQDSQAARWQESPANPHNWPLGKKLYHTSICASYAFTITFMSSVYASGYKEVMQQFHVSSTLSLLGVSLFCLGLAFGPIIAAPLSETLGRLVIYRISLLVAGIFIVGAALSNSLAALLVCRFFAGLFGSPALSIGGGTIADIWPPIARIRATSMFVLAPNLGPSLGPVLGGFVAENKGWRWLEWVGALLAAVTYVWALGMEETYQKTILRKIKKNEENDGSNTPKGSSGQTLHLLGIIKEWLSTTLGRPLVMLLTEPIVLFFSLYVALSFGILYSFFAAVPLCLAKAYGFDDGRSGLAFVAIAVGCLLATITAVGIDLWLLHNQQTHQIPPSRRPETILFPAILGSLGLPTGLFWFGWTVRQDIHWASPVCALVVFAWGNLCIFSSAVSYLINSYGPFYGASALAANSFARYGFAAATPLFTVQMYEALEPANATSILGGCSALMLPIPWILYRWGPTIRRISGRAITSEG</sequence>
<feature type="transmembrane region" description="Helical" evidence="6">
    <location>
        <begin position="380"/>
        <end position="402"/>
    </location>
</feature>
<dbReference type="InterPro" id="IPR011701">
    <property type="entry name" value="MFS"/>
</dbReference>